<keyword evidence="2" id="KW-1185">Reference proteome</keyword>
<evidence type="ECO:0000313" key="1">
    <source>
        <dbReference type="EMBL" id="KAJ7566433.1"/>
    </source>
</evidence>
<sequence>MDLVLRQMAVTVKKGAVFPRAHVEMQDKVETFTPALKLQAQPANAPSMQLATEASKPSSALSQSCSETSKISTNSVKRAPLLFSPSKFFISDSLKFFWFIKHDTAGKKAKDVLCSEVPITKHDLDFASDIAIKQENLLDLDSSTNIKPLLTPVELSKLGKTKVEIRKTDYVNKAVKNITGWLHSVWSYKRPRKIFKGHSNSVASDELYLCNGCEQQILSEILRSNNIQIAVRYATPEGQWQDEKMADYILPEEAGDCHESGCSVEDPIVYVKHDQESFAKFLHNVPLKEIKTISQLSDLCHLAYIIPKMKAGDLLSQHNLTFVTSSLDRKAQAYEKEKDANKVVSLSTNEAQNAIKESTLTDALSLSSTIVCTTNSGAPSCSQSDDNSFLRLKNENADAGNENADAGSSLGTQILNAVSPVNVHLAKGAGFGPVSSNLRNDESIAALAQECYLMHHSSDASPQSKLEACLLHTCPCEWFCCDDKATRTRYFVIQGSESFASWQTNLTFDPVQFEDASLGALVHRGIYEAAKGLYRQLLPDILEHLQKHGSLGRIRFTGHSLGGSLAILLFLMLQIRGAVKSNVLLPVMTFGSPSIMCGGDNMLEKLNIPQSLIQSVVMHRDIVPRSFSCHYPDHVAEVLKRINGVFRQHPCLIHQKLLYAPMGDLYILQPEEGVATPHPFLPEGSGMYLMRHPIQNQGIVSHSNSSIEAMELQAALRAFLNSPHPLEILRDPGSYGSNGSISRNHDPRSYAKALDVVLLQELERQMHTRCKRNRQFLWPLFTTLSSGQRVGRLDLIESQATRGAVSSAVGVTHHELRQPVSSATRGGQQHVSMITALGANRSRHVRYKRLIASQHVQMGMLFIVSAKVLLVEGFLALLAWI</sequence>
<evidence type="ECO:0000313" key="2">
    <source>
        <dbReference type="Proteomes" id="UP001162992"/>
    </source>
</evidence>
<proteinExistence type="predicted"/>
<reference evidence="2" key="1">
    <citation type="journal article" date="2024" name="Proc. Natl. Acad. Sci. U.S.A.">
        <title>Extraordinary preservation of gene collinearity over three hundred million years revealed in homosporous lycophytes.</title>
        <authorList>
            <person name="Li C."/>
            <person name="Wickell D."/>
            <person name="Kuo L.Y."/>
            <person name="Chen X."/>
            <person name="Nie B."/>
            <person name="Liao X."/>
            <person name="Peng D."/>
            <person name="Ji J."/>
            <person name="Jenkins J."/>
            <person name="Williams M."/>
            <person name="Shu S."/>
            <person name="Plott C."/>
            <person name="Barry K."/>
            <person name="Rajasekar S."/>
            <person name="Grimwood J."/>
            <person name="Han X."/>
            <person name="Sun S."/>
            <person name="Hou Z."/>
            <person name="He W."/>
            <person name="Dai G."/>
            <person name="Sun C."/>
            <person name="Schmutz J."/>
            <person name="Leebens-Mack J.H."/>
            <person name="Li F.W."/>
            <person name="Wang L."/>
        </authorList>
    </citation>
    <scope>NUCLEOTIDE SEQUENCE [LARGE SCALE GENOMIC DNA]</scope>
    <source>
        <strain evidence="2">cv. PW_Plant_1</strain>
    </source>
</reference>
<organism evidence="1 2">
    <name type="scientific">Diphasiastrum complanatum</name>
    <name type="common">Issler's clubmoss</name>
    <name type="synonym">Lycopodium complanatum</name>
    <dbReference type="NCBI Taxonomy" id="34168"/>
    <lineage>
        <taxon>Eukaryota</taxon>
        <taxon>Viridiplantae</taxon>
        <taxon>Streptophyta</taxon>
        <taxon>Embryophyta</taxon>
        <taxon>Tracheophyta</taxon>
        <taxon>Lycopodiopsida</taxon>
        <taxon>Lycopodiales</taxon>
        <taxon>Lycopodiaceae</taxon>
        <taxon>Lycopodioideae</taxon>
        <taxon>Diphasiastrum</taxon>
    </lineage>
</organism>
<dbReference type="EMBL" id="CM055093">
    <property type="protein sequence ID" value="KAJ7566433.1"/>
    <property type="molecule type" value="Genomic_DNA"/>
</dbReference>
<name>A0ACC2EIV6_DIPCM</name>
<dbReference type="Proteomes" id="UP001162992">
    <property type="component" value="Chromosome 2"/>
</dbReference>
<comment type="caution">
    <text evidence="1">The sequence shown here is derived from an EMBL/GenBank/DDBJ whole genome shotgun (WGS) entry which is preliminary data.</text>
</comment>
<gene>
    <name evidence="1" type="ORF">O6H91_02G102800</name>
</gene>
<protein>
    <submittedName>
        <fullName evidence="1">Uncharacterized protein</fullName>
    </submittedName>
</protein>
<accession>A0ACC2EIV6</accession>